<evidence type="ECO:0000256" key="1">
    <source>
        <dbReference type="SAM" id="SignalP"/>
    </source>
</evidence>
<dbReference type="Gene3D" id="2.30.30.40">
    <property type="entry name" value="SH3 Domains"/>
    <property type="match status" value="1"/>
</dbReference>
<accession>A0A5B8KW56</accession>
<evidence type="ECO:0000313" key="3">
    <source>
        <dbReference type="Proteomes" id="UP000321389"/>
    </source>
</evidence>
<dbReference type="AlphaFoldDB" id="A0A5B8KW56"/>
<gene>
    <name evidence="2" type="ORF">FQ775_04920</name>
</gene>
<keyword evidence="1" id="KW-0732">Signal</keyword>
<dbReference type="EMBL" id="CP042301">
    <property type="protein sequence ID" value="QDY99768.1"/>
    <property type="molecule type" value="Genomic_DNA"/>
</dbReference>
<feature type="chain" id="PRO_5022812846" evidence="1">
    <location>
        <begin position="26"/>
        <end position="111"/>
    </location>
</feature>
<keyword evidence="3" id="KW-1185">Reference proteome</keyword>
<dbReference type="OrthoDB" id="964913at2"/>
<sequence>MMTGLRAAMAASALCLLATALPAQATSGPGCYQVVNVESWDVLNVRSRASASASIVEMLRPGNHGIIAGDGPCTPSHRPLPSRWCRITHYDGDRVVSGWAKRRYLAPSDCP</sequence>
<proteinExistence type="predicted"/>
<dbReference type="Proteomes" id="UP000321389">
    <property type="component" value="Chromosome"/>
</dbReference>
<evidence type="ECO:0000313" key="2">
    <source>
        <dbReference type="EMBL" id="QDY99768.1"/>
    </source>
</evidence>
<dbReference type="RefSeq" id="WP_146298422.1">
    <property type="nucleotide sequence ID" value="NZ_CP042301.2"/>
</dbReference>
<dbReference type="KEGG" id="niy:FQ775_04920"/>
<feature type="signal peptide" evidence="1">
    <location>
        <begin position="1"/>
        <end position="25"/>
    </location>
</feature>
<protein>
    <submittedName>
        <fullName evidence="2">SH3 domain-containing protein</fullName>
    </submittedName>
</protein>
<reference evidence="2" key="1">
    <citation type="submission" date="2020-04" db="EMBL/GenBank/DDBJ databases">
        <title>Nitratireductor sp. nov. isolated from mangrove soil.</title>
        <authorList>
            <person name="Ye Y."/>
        </authorList>
    </citation>
    <scope>NUCLEOTIDE SEQUENCE</scope>
    <source>
        <strain evidence="2">SY7</strain>
    </source>
</reference>
<name>A0A5B8KW56_9HYPH</name>
<organism evidence="2 3">
    <name type="scientific">Nitratireductor mangrovi</name>
    <dbReference type="NCBI Taxonomy" id="2599600"/>
    <lineage>
        <taxon>Bacteria</taxon>
        <taxon>Pseudomonadati</taxon>
        <taxon>Pseudomonadota</taxon>
        <taxon>Alphaproteobacteria</taxon>
        <taxon>Hyphomicrobiales</taxon>
        <taxon>Phyllobacteriaceae</taxon>
        <taxon>Nitratireductor</taxon>
    </lineage>
</organism>